<feature type="domain" description="Archaeal Nre C-terminal" evidence="1">
    <location>
        <begin position="44"/>
        <end position="152"/>
    </location>
</feature>
<accession>X1DHJ1</accession>
<dbReference type="Pfam" id="PF04895">
    <property type="entry name" value="Nre_C"/>
    <property type="match status" value="1"/>
</dbReference>
<dbReference type="InterPro" id="IPR033167">
    <property type="entry name" value="Nre"/>
</dbReference>
<protein>
    <recommendedName>
        <fullName evidence="1">Archaeal Nre C-terminal domain-containing protein</fullName>
    </recommendedName>
</protein>
<dbReference type="EMBL" id="BART01037459">
    <property type="protein sequence ID" value="GAH07770.1"/>
    <property type="molecule type" value="Genomic_DNA"/>
</dbReference>
<feature type="non-terminal residue" evidence="2">
    <location>
        <position position="153"/>
    </location>
</feature>
<dbReference type="InterPro" id="IPR006979">
    <property type="entry name" value="Nre_C"/>
</dbReference>
<name>X1DHJ1_9ZZZZ</name>
<dbReference type="PANTHER" id="PTHR38136">
    <property type="entry name" value="DNA REPAIR PROTEIN"/>
    <property type="match status" value="1"/>
</dbReference>
<sequence length="153" mass="17576">YVSIDHALGNTVALLFYPSGWQFEAMESWLGGLNPSIINDYEYGKGRKDYAKYVVGAYYATRLPALEYLVSIRKQSGVIVFMEIDPQQWVPLGVWRFREIAKRALASGVKKFQSMDEATAEIGKHLRNPLHNWLTKSQLYNDFLSQTKLSDFM</sequence>
<proteinExistence type="predicted"/>
<feature type="non-terminal residue" evidence="2">
    <location>
        <position position="1"/>
    </location>
</feature>
<evidence type="ECO:0000313" key="2">
    <source>
        <dbReference type="EMBL" id="GAH07770.1"/>
    </source>
</evidence>
<organism evidence="2">
    <name type="scientific">marine sediment metagenome</name>
    <dbReference type="NCBI Taxonomy" id="412755"/>
    <lineage>
        <taxon>unclassified sequences</taxon>
        <taxon>metagenomes</taxon>
        <taxon>ecological metagenomes</taxon>
    </lineage>
</organism>
<gene>
    <name evidence="2" type="ORF">S01H4_62663</name>
</gene>
<dbReference type="AlphaFoldDB" id="X1DHJ1"/>
<dbReference type="PANTHER" id="PTHR38136:SF2">
    <property type="entry name" value="DNA REPAIR PROTEIN"/>
    <property type="match status" value="1"/>
</dbReference>
<reference evidence="2" key="1">
    <citation type="journal article" date="2014" name="Front. Microbiol.">
        <title>High frequency of phylogenetically diverse reductive dehalogenase-homologous genes in deep subseafloor sedimentary metagenomes.</title>
        <authorList>
            <person name="Kawai M."/>
            <person name="Futagami T."/>
            <person name="Toyoda A."/>
            <person name="Takaki Y."/>
            <person name="Nishi S."/>
            <person name="Hori S."/>
            <person name="Arai W."/>
            <person name="Tsubouchi T."/>
            <person name="Morono Y."/>
            <person name="Uchiyama I."/>
            <person name="Ito T."/>
            <person name="Fujiyama A."/>
            <person name="Inagaki F."/>
            <person name="Takami H."/>
        </authorList>
    </citation>
    <scope>NUCLEOTIDE SEQUENCE</scope>
    <source>
        <strain evidence="2">Expedition CK06-06</strain>
    </source>
</reference>
<evidence type="ECO:0000259" key="1">
    <source>
        <dbReference type="Pfam" id="PF04895"/>
    </source>
</evidence>
<dbReference type="GO" id="GO:0006281">
    <property type="term" value="P:DNA repair"/>
    <property type="evidence" value="ECO:0007669"/>
    <property type="project" value="InterPro"/>
</dbReference>
<comment type="caution">
    <text evidence="2">The sequence shown here is derived from an EMBL/GenBank/DDBJ whole genome shotgun (WGS) entry which is preliminary data.</text>
</comment>